<keyword evidence="1" id="KW-0175">Coiled coil</keyword>
<dbReference type="InterPro" id="IPR003489">
    <property type="entry name" value="RHF/RaiA"/>
</dbReference>
<dbReference type="Pfam" id="PF02482">
    <property type="entry name" value="Ribosomal_S30AE"/>
    <property type="match status" value="1"/>
</dbReference>
<dbReference type="SUPFAM" id="SSF69754">
    <property type="entry name" value="Ribosome binding protein Y (YfiA homologue)"/>
    <property type="match status" value="1"/>
</dbReference>
<comment type="caution">
    <text evidence="2">The sequence shown here is derived from an EMBL/GenBank/DDBJ whole genome shotgun (WGS) entry which is preliminary data.</text>
</comment>
<evidence type="ECO:0000313" key="2">
    <source>
        <dbReference type="EMBL" id="PJE64627.1"/>
    </source>
</evidence>
<evidence type="ECO:0000256" key="1">
    <source>
        <dbReference type="SAM" id="Coils"/>
    </source>
</evidence>
<dbReference type="AlphaFoldDB" id="A0A2M8KXK8"/>
<name>A0A2M8KXK8_9BACT</name>
<evidence type="ECO:0008006" key="4">
    <source>
        <dbReference type="Google" id="ProtNLM"/>
    </source>
</evidence>
<evidence type="ECO:0000313" key="3">
    <source>
        <dbReference type="Proteomes" id="UP000229098"/>
    </source>
</evidence>
<proteinExistence type="predicted"/>
<reference evidence="3" key="1">
    <citation type="submission" date="2017-09" db="EMBL/GenBank/DDBJ databases">
        <title>Depth-based differentiation of microbial function through sediment-hosted aquifers and enrichment of novel symbionts in the deep terrestrial subsurface.</title>
        <authorList>
            <person name="Probst A.J."/>
            <person name="Ladd B."/>
            <person name="Jarett J.K."/>
            <person name="Geller-Mcgrath D.E."/>
            <person name="Sieber C.M.K."/>
            <person name="Emerson J.B."/>
            <person name="Anantharaman K."/>
            <person name="Thomas B.C."/>
            <person name="Malmstrom R."/>
            <person name="Stieglmeier M."/>
            <person name="Klingl A."/>
            <person name="Woyke T."/>
            <person name="Ryan C.M."/>
            <person name="Banfield J.F."/>
        </authorList>
    </citation>
    <scope>NUCLEOTIDE SEQUENCE [LARGE SCALE GENOMIC DNA]</scope>
</reference>
<organism evidence="2 3">
    <name type="scientific">Candidatus Ryanbacteria bacterium CG10_big_fil_rev_8_21_14_0_10_43_42</name>
    <dbReference type="NCBI Taxonomy" id="1974864"/>
    <lineage>
        <taxon>Bacteria</taxon>
        <taxon>Candidatus Ryaniibacteriota</taxon>
    </lineage>
</organism>
<dbReference type="Gene3D" id="3.30.160.100">
    <property type="entry name" value="Ribosome hibernation promotion factor-like"/>
    <property type="match status" value="1"/>
</dbReference>
<dbReference type="EMBL" id="PFEF01000005">
    <property type="protein sequence ID" value="PJE64627.1"/>
    <property type="molecule type" value="Genomic_DNA"/>
</dbReference>
<dbReference type="Proteomes" id="UP000229098">
    <property type="component" value="Unassembled WGS sequence"/>
</dbReference>
<feature type="coiled-coil region" evidence="1">
    <location>
        <begin position="95"/>
        <end position="126"/>
    </location>
</feature>
<gene>
    <name evidence="2" type="ORF">COU90_02185</name>
</gene>
<protein>
    <recommendedName>
        <fullName evidence="4">Ribosomal subunit interface protein</fullName>
    </recommendedName>
</protein>
<sequence length="143" mass="16021">MAGSYFGTVKKEYIMEYMRTIIKVTNTVLTPALEAHIEEKVIKSLERLVGKTHMPSARLTLDIGKITRHHRKGLIWRASGNLSLKGRVLRAKANGEKAQEAVDLLRAELERELKAYKGKRKTVALKGARLAKENATIAKAARE</sequence>
<dbReference type="InterPro" id="IPR036567">
    <property type="entry name" value="RHF-like"/>
</dbReference>
<accession>A0A2M8KXK8</accession>